<keyword evidence="4" id="KW-0472">Membrane</keyword>
<evidence type="ECO:0000256" key="1">
    <source>
        <dbReference type="ARBA" id="ARBA00004395"/>
    </source>
</evidence>
<keyword evidence="3" id="KW-0333">Golgi apparatus</keyword>
<organism evidence="8 9">
    <name type="scientific">Ustilago trichophora</name>
    <dbReference type="NCBI Taxonomy" id="86804"/>
    <lineage>
        <taxon>Eukaryota</taxon>
        <taxon>Fungi</taxon>
        <taxon>Dikarya</taxon>
        <taxon>Basidiomycota</taxon>
        <taxon>Ustilaginomycotina</taxon>
        <taxon>Ustilaginomycetes</taxon>
        <taxon>Ustilaginales</taxon>
        <taxon>Ustilaginaceae</taxon>
        <taxon>Ustilago</taxon>
    </lineage>
</organism>
<accession>A0A5C3E9V9</accession>
<feature type="domain" description="Conserved oligomeric Golgi complex subunit 5 helical" evidence="7">
    <location>
        <begin position="291"/>
        <end position="521"/>
    </location>
</feature>
<dbReference type="GO" id="GO:0000139">
    <property type="term" value="C:Golgi membrane"/>
    <property type="evidence" value="ECO:0007669"/>
    <property type="project" value="UniProtKB-SubCell"/>
</dbReference>
<dbReference type="GO" id="GO:0017119">
    <property type="term" value="C:Golgi transport complex"/>
    <property type="evidence" value="ECO:0007669"/>
    <property type="project" value="InterPro"/>
</dbReference>
<evidence type="ECO:0000256" key="4">
    <source>
        <dbReference type="ARBA" id="ARBA00023136"/>
    </source>
</evidence>
<evidence type="ECO:0000313" key="9">
    <source>
        <dbReference type="Proteomes" id="UP000324022"/>
    </source>
</evidence>
<evidence type="ECO:0000259" key="7">
    <source>
        <dbReference type="Pfam" id="PF20649"/>
    </source>
</evidence>
<dbReference type="PANTHER" id="PTHR13228:SF3">
    <property type="entry name" value="CONSERVED OLIGOMERIC GOLGI COMPLEX SUBUNIT 5"/>
    <property type="match status" value="1"/>
</dbReference>
<feature type="compositionally biased region" description="Polar residues" evidence="5">
    <location>
        <begin position="93"/>
        <end position="106"/>
    </location>
</feature>
<feature type="domain" description="Conserved oligomeric Golgi complex subunit 5 N-terminal" evidence="6">
    <location>
        <begin position="117"/>
        <end position="226"/>
    </location>
</feature>
<keyword evidence="9" id="KW-1185">Reference proteome</keyword>
<feature type="compositionally biased region" description="Low complexity" evidence="5">
    <location>
        <begin position="67"/>
        <end position="84"/>
    </location>
</feature>
<dbReference type="InterPro" id="IPR049176">
    <property type="entry name" value="COG5_N"/>
</dbReference>
<dbReference type="InterPro" id="IPR019465">
    <property type="entry name" value="Cog5"/>
</dbReference>
<dbReference type="InterPro" id="IPR048485">
    <property type="entry name" value="COG5_helical"/>
</dbReference>
<dbReference type="PANTHER" id="PTHR13228">
    <property type="entry name" value="CONSERVED OLIGOMERIC GOLGI COMPLEX COMPONENT 5"/>
    <property type="match status" value="1"/>
</dbReference>
<feature type="region of interest" description="Disordered" evidence="5">
    <location>
        <begin position="1"/>
        <end position="32"/>
    </location>
</feature>
<dbReference type="EMBL" id="OOIN01000014">
    <property type="protein sequence ID" value="SPO26437.1"/>
    <property type="molecule type" value="Genomic_DNA"/>
</dbReference>
<evidence type="ECO:0000256" key="2">
    <source>
        <dbReference type="ARBA" id="ARBA00020974"/>
    </source>
</evidence>
<gene>
    <name evidence="8" type="ORF">UTRI_04026</name>
</gene>
<sequence length="712" mass="76951">MASLTSARAATATATLPSPLLSPHATPAESSTTANAATDLSLFLEPSFDACSYVSSLIRDVDASTSSAAQHPSTSSSSTSLLQPPTDPIGRKSSISLSPVTTSPISAKNDPGSRKREQVQEDIDLSLAISRLNLAIEELDRSISTQVTTNAPELLRRTSNLATMQSGVGQTRDGLKLLDDEVKNLRVKVHDPFVRLVKLQADLRSYDAAGDLVARTSKVVTLARRLESQMESLFTGKRDKLEAEPEAGADETPQSRGQVHGRDLSRAALLISELTTLLNTPQNDSSVEPSLLKLRIVQDLLPTLESARSTVVDSMEDMIVRGLRDLSPIMLGSALQTAFNLGILPRLVQDLLNDLTEVVKERTAAAFDLSTLSRQLNSPIPTLETSTPGYSAYRSGRRTNTTEMERAKQQQVWADALWKRLESLIVVEMGAVCSKVYLLEKVLKLKSDSETGVNFLSAALEVLGDKPSYTFWLTFAQSLQGQVMSATGRSGWLAQMLSGGIGAKGGGEGFPKLLRLFQEFFGKIGVYTDIQYSSVHQSPETVILLKSLGGLERDWVDRSTLRIGEVLSSVISRRTVASGEEEAEEVIRMIANVLDTSRFDPLLSRTIVIRCCALVDQFGAQMESVVGKDASVLNLASEEGVTHTKDSDDSLLRFAHTLSEGLKSISIDQELKPTTTTISANTAITSVTTSSTFATIQLQTTATRLISVISTS</sequence>
<reference evidence="8 9" key="1">
    <citation type="submission" date="2018-03" db="EMBL/GenBank/DDBJ databases">
        <authorList>
            <person name="Guldener U."/>
        </authorList>
    </citation>
    <scope>NUCLEOTIDE SEQUENCE [LARGE SCALE GENOMIC DNA]</scope>
    <source>
        <strain evidence="8 9">NBRC100155</strain>
    </source>
</reference>
<feature type="region of interest" description="Disordered" evidence="5">
    <location>
        <begin position="235"/>
        <end position="261"/>
    </location>
</feature>
<protein>
    <recommendedName>
        <fullName evidence="2">Conserved oligomeric Golgi complex subunit 5</fullName>
    </recommendedName>
</protein>
<dbReference type="Pfam" id="PF20649">
    <property type="entry name" value="COG5_C"/>
    <property type="match status" value="1"/>
</dbReference>
<evidence type="ECO:0000256" key="5">
    <source>
        <dbReference type="SAM" id="MobiDB-lite"/>
    </source>
</evidence>
<name>A0A5C3E9V9_9BASI</name>
<evidence type="ECO:0000259" key="6">
    <source>
        <dbReference type="Pfam" id="PF10392"/>
    </source>
</evidence>
<evidence type="ECO:0000313" key="8">
    <source>
        <dbReference type="EMBL" id="SPO26437.1"/>
    </source>
</evidence>
<dbReference type="Pfam" id="PF10392">
    <property type="entry name" value="COG5_N"/>
    <property type="match status" value="1"/>
</dbReference>
<proteinExistence type="predicted"/>
<dbReference type="GO" id="GO:0006891">
    <property type="term" value="P:intra-Golgi vesicle-mediated transport"/>
    <property type="evidence" value="ECO:0007669"/>
    <property type="project" value="InterPro"/>
</dbReference>
<feature type="region of interest" description="Disordered" evidence="5">
    <location>
        <begin position="67"/>
        <end position="118"/>
    </location>
</feature>
<feature type="compositionally biased region" description="Low complexity" evidence="5">
    <location>
        <begin position="1"/>
        <end position="28"/>
    </location>
</feature>
<comment type="subcellular location">
    <subcellularLocation>
        <location evidence="1">Golgi apparatus membrane</location>
        <topology evidence="1">Peripheral membrane protein</topology>
    </subcellularLocation>
</comment>
<dbReference type="OrthoDB" id="18786at2759"/>
<dbReference type="Proteomes" id="UP000324022">
    <property type="component" value="Unassembled WGS sequence"/>
</dbReference>
<evidence type="ECO:0000256" key="3">
    <source>
        <dbReference type="ARBA" id="ARBA00023034"/>
    </source>
</evidence>
<dbReference type="AlphaFoldDB" id="A0A5C3E9V9"/>